<dbReference type="EC" id="1.2.1.22" evidence="6"/>
<dbReference type="GO" id="GO:0008911">
    <property type="term" value="F:lactaldehyde dehydrogenase (NAD+) activity"/>
    <property type="evidence" value="ECO:0007669"/>
    <property type="project" value="UniProtKB-EC"/>
</dbReference>
<dbReference type="PANTHER" id="PTHR43353">
    <property type="entry name" value="SUCCINATE-SEMIALDEHYDE DEHYDROGENASE, MITOCHONDRIAL"/>
    <property type="match status" value="1"/>
</dbReference>
<evidence type="ECO:0000259" key="5">
    <source>
        <dbReference type="Pfam" id="PF00171"/>
    </source>
</evidence>
<organism evidence="6 7">
    <name type="scientific">Vibrio ishigakensis</name>
    <dbReference type="NCBI Taxonomy" id="1481914"/>
    <lineage>
        <taxon>Bacteria</taxon>
        <taxon>Pseudomonadati</taxon>
        <taxon>Pseudomonadota</taxon>
        <taxon>Gammaproteobacteria</taxon>
        <taxon>Vibrionales</taxon>
        <taxon>Vibrionaceae</taxon>
        <taxon>Vibrio</taxon>
    </lineage>
</organism>
<evidence type="ECO:0000256" key="1">
    <source>
        <dbReference type="ARBA" id="ARBA00009986"/>
    </source>
</evidence>
<dbReference type="InterPro" id="IPR050740">
    <property type="entry name" value="Aldehyde_DH_Superfamily"/>
</dbReference>
<comment type="similarity">
    <text evidence="1 4">Belongs to the aldehyde dehydrogenase family.</text>
</comment>
<feature type="active site" evidence="3">
    <location>
        <position position="249"/>
    </location>
</feature>
<reference evidence="6 7" key="1">
    <citation type="submission" date="2015-01" db="EMBL/GenBank/DDBJ databases">
        <title>Vibrio sp. C94 JCM 19241 whole genome shotgun sequence.</title>
        <authorList>
            <person name="Sawabe T."/>
            <person name="Meirelles P."/>
            <person name="Feng G."/>
            <person name="Sayaka M."/>
            <person name="Hattori M."/>
            <person name="Ohkuma M."/>
        </authorList>
    </citation>
    <scope>NUCLEOTIDE SEQUENCE [LARGE SCALE GENOMIC DNA]</scope>
    <source>
        <strain evidence="7">JCM 19241</strain>
    </source>
</reference>
<dbReference type="Gene3D" id="3.40.605.10">
    <property type="entry name" value="Aldehyde Dehydrogenase, Chain A, domain 1"/>
    <property type="match status" value="1"/>
</dbReference>
<dbReference type="Proteomes" id="UP000031666">
    <property type="component" value="Unassembled WGS sequence"/>
</dbReference>
<evidence type="ECO:0000313" key="7">
    <source>
        <dbReference type="Proteomes" id="UP000031666"/>
    </source>
</evidence>
<dbReference type="GO" id="GO:0009450">
    <property type="term" value="P:gamma-aminobutyric acid catabolic process"/>
    <property type="evidence" value="ECO:0007669"/>
    <property type="project" value="TreeGrafter"/>
</dbReference>
<proteinExistence type="inferred from homology"/>
<evidence type="ECO:0000256" key="3">
    <source>
        <dbReference type="PROSITE-ProRule" id="PRU10007"/>
    </source>
</evidence>
<comment type="caution">
    <text evidence="6">The sequence shown here is derived from an EMBL/GenBank/DDBJ whole genome shotgun (WGS) entry which is preliminary data.</text>
</comment>
<dbReference type="InterPro" id="IPR016160">
    <property type="entry name" value="Ald_DH_CS_CYS"/>
</dbReference>
<dbReference type="GO" id="GO:0004777">
    <property type="term" value="F:succinate-semialdehyde dehydrogenase (NAD+) activity"/>
    <property type="evidence" value="ECO:0007669"/>
    <property type="project" value="TreeGrafter"/>
</dbReference>
<dbReference type="SUPFAM" id="SSF53720">
    <property type="entry name" value="ALDH-like"/>
    <property type="match status" value="1"/>
</dbReference>
<dbReference type="Gene3D" id="3.40.309.10">
    <property type="entry name" value="Aldehyde Dehydrogenase, Chain A, domain 2"/>
    <property type="match status" value="1"/>
</dbReference>
<dbReference type="EMBL" id="BBSC01000003">
    <property type="protein sequence ID" value="GAM75255.1"/>
    <property type="molecule type" value="Genomic_DNA"/>
</dbReference>
<dbReference type="InterPro" id="IPR016163">
    <property type="entry name" value="Ald_DH_C"/>
</dbReference>
<dbReference type="InterPro" id="IPR015590">
    <property type="entry name" value="Aldehyde_DH_dom"/>
</dbReference>
<name>A0A0B8Q6H7_9VIBR</name>
<evidence type="ECO:0000256" key="4">
    <source>
        <dbReference type="RuleBase" id="RU003345"/>
    </source>
</evidence>
<dbReference type="AlphaFoldDB" id="A0A0B8Q6H7"/>
<dbReference type="InterPro" id="IPR029510">
    <property type="entry name" value="Ald_DH_CS_GLU"/>
</dbReference>
<dbReference type="PROSITE" id="PS00687">
    <property type="entry name" value="ALDEHYDE_DEHYDR_GLU"/>
    <property type="match status" value="1"/>
</dbReference>
<accession>A0A0B8Q6H7</accession>
<dbReference type="InterPro" id="IPR016162">
    <property type="entry name" value="Ald_DH_N"/>
</dbReference>
<dbReference type="STRING" id="1481914.JCM19241_1598"/>
<reference evidence="6 7" key="2">
    <citation type="submission" date="2015-01" db="EMBL/GenBank/DDBJ databases">
        <authorList>
            <consortium name="NBRP consortium"/>
            <person name="Sawabe T."/>
            <person name="Meirelles P."/>
            <person name="Feng G."/>
            <person name="Sayaka M."/>
            <person name="Hattori M."/>
            <person name="Ohkuma M."/>
        </authorList>
    </citation>
    <scope>NUCLEOTIDE SEQUENCE [LARGE SCALE GENOMIC DNA]</scope>
    <source>
        <strain evidence="7">JCM 19241</strain>
    </source>
</reference>
<dbReference type="CDD" id="cd07103">
    <property type="entry name" value="ALDH_F5_SSADH_GabD"/>
    <property type="match status" value="1"/>
</dbReference>
<sequence>MDQIRNQSLLNAVCGEDSNAITVFNPVDNQPLANIPSLSIEQIEEIIQKSKQAQIKWEALTASYRAGVMRKWYQLVIENCDDLARLMTLEQGKPLAEAKGEVAYGASFIQWFAEEAKRTYGETIPTPASDKRLLTMKQAVGVTAAITPWNFPIAMITRKVAPALAAGCSCIVKPANQTPLSAYAVAELAYQAGIPKDLFVVVNNHSSVLIGDLFCNHPDIKKLSFTGSTEVGRALLKQTSQTIKRTSMELGGNAPFIVFEDADIAAAVKGAVASKFRNAGQTCVCANRFYVHDAVYEQFMDQFVTQVSQLKVGNGLDETVQVGPLIDAKAKRSVLELIETARSQGAELELGGMSMPSNFIEPTIYLVLRRICLLFKPRSLVLLHQCCVLQMKPILLSKPTTPSMG</sequence>
<dbReference type="PROSITE" id="PS00070">
    <property type="entry name" value="ALDEHYDE_DEHYDR_CYS"/>
    <property type="match status" value="1"/>
</dbReference>
<evidence type="ECO:0000256" key="2">
    <source>
        <dbReference type="ARBA" id="ARBA00023002"/>
    </source>
</evidence>
<feature type="domain" description="Aldehyde dehydrogenase" evidence="5">
    <location>
        <begin position="17"/>
        <end position="366"/>
    </location>
</feature>
<dbReference type="Pfam" id="PF00171">
    <property type="entry name" value="Aldedh"/>
    <property type="match status" value="1"/>
</dbReference>
<protein>
    <submittedName>
        <fullName evidence="6">Aldehyde dehydrogenase B</fullName>
        <ecNumber evidence="6">1.2.1.22</ecNumber>
    </submittedName>
</protein>
<dbReference type="InterPro" id="IPR016161">
    <property type="entry name" value="Ald_DH/histidinol_DH"/>
</dbReference>
<gene>
    <name evidence="6" type="ORF">JCM19241_1598</name>
</gene>
<dbReference type="FunFam" id="3.40.605.10:FF:000005">
    <property type="entry name" value="Succinate-semialdehyde dehydrogenase I"/>
    <property type="match status" value="1"/>
</dbReference>
<dbReference type="PANTHER" id="PTHR43353:SF5">
    <property type="entry name" value="SUCCINATE-SEMIALDEHYDE DEHYDROGENASE, MITOCHONDRIAL"/>
    <property type="match status" value="1"/>
</dbReference>
<keyword evidence="2 4" id="KW-0560">Oxidoreductase</keyword>
<evidence type="ECO:0000313" key="6">
    <source>
        <dbReference type="EMBL" id="GAM75255.1"/>
    </source>
</evidence>